<accession>A0A1G9S8D2</accession>
<name>A0A1G9S8D2_9EURY</name>
<sequence>MSDENEAPELQRRTALSAIAATSSAALVGTATASRGVTSRTGVGQGDVAVYVDEALSVSLPGRAVTTVSSLDEAEFVLLATEPGLDRSAVLDQLAAGTPVGMAGNDANGGLIRLLYDADEEVEAIFDAGTPLPDDVPVSVTLGYFGPSPFAVIDPVEDISQMREFSLEAVTGRRLETTISTQYGGPSANFDPIEGPCSALGRTAFPDDFNCLGGYQIDFASCPHGDVRVRVFCGYVDDTDGNRYFGIDQQIDLWPGTSNGRNVGDACGTDWQNNELVASNDYINISNASAEVIKSKPQSTESTVSNGTELSLGVSGDAGGIGGEAAAAWSRTVTVSGVNVTRSDGNDYSEHTVEYNSGGDVTSSAKFDRTDLIQSVGTDLGQVYMSSDIDVEFKKPGGILPWDDPSYETFTESGVLNFTV</sequence>
<dbReference type="STRING" id="996166.SAMN05192554_10111"/>
<dbReference type="AlphaFoldDB" id="A0A1G9S8D2"/>
<dbReference type="Proteomes" id="UP000199370">
    <property type="component" value="Unassembled WGS sequence"/>
</dbReference>
<evidence type="ECO:0000313" key="2">
    <source>
        <dbReference type="Proteomes" id="UP000199370"/>
    </source>
</evidence>
<proteinExistence type="predicted"/>
<reference evidence="1 2" key="1">
    <citation type="submission" date="2016-10" db="EMBL/GenBank/DDBJ databases">
        <authorList>
            <person name="de Groot N.N."/>
        </authorList>
    </citation>
    <scope>NUCLEOTIDE SEQUENCE [LARGE SCALE GENOMIC DNA]</scope>
    <source>
        <strain evidence="2">EB21,IBRC-M 10013,KCTC 4048</strain>
    </source>
</reference>
<dbReference type="EMBL" id="FNIA01000001">
    <property type="protein sequence ID" value="SDM31763.1"/>
    <property type="molecule type" value="Genomic_DNA"/>
</dbReference>
<dbReference type="RefSeq" id="WP_089730986.1">
    <property type="nucleotide sequence ID" value="NZ_FNIA01000001.1"/>
</dbReference>
<dbReference type="InterPro" id="IPR006311">
    <property type="entry name" value="TAT_signal"/>
</dbReference>
<protein>
    <submittedName>
        <fullName evidence="1">Uncharacterized protein</fullName>
    </submittedName>
</protein>
<gene>
    <name evidence="1" type="ORF">SAMN05192554_10111</name>
</gene>
<keyword evidence="2" id="KW-1185">Reference proteome</keyword>
<dbReference type="PROSITE" id="PS51318">
    <property type="entry name" value="TAT"/>
    <property type="match status" value="1"/>
</dbReference>
<organism evidence="1 2">
    <name type="scientific">Haloarchaeobius iranensis</name>
    <dbReference type="NCBI Taxonomy" id="996166"/>
    <lineage>
        <taxon>Archaea</taxon>
        <taxon>Methanobacteriati</taxon>
        <taxon>Methanobacteriota</taxon>
        <taxon>Stenosarchaea group</taxon>
        <taxon>Halobacteria</taxon>
        <taxon>Halobacteriales</taxon>
        <taxon>Halorubellaceae</taxon>
        <taxon>Haloarchaeobius</taxon>
    </lineage>
</organism>
<evidence type="ECO:0000313" key="1">
    <source>
        <dbReference type="EMBL" id="SDM31763.1"/>
    </source>
</evidence>